<keyword evidence="7" id="KW-0732">Signal</keyword>
<feature type="transmembrane region" description="Helical" evidence="6">
    <location>
        <begin position="652"/>
        <end position="674"/>
    </location>
</feature>
<evidence type="ECO:0000256" key="7">
    <source>
        <dbReference type="SAM" id="SignalP"/>
    </source>
</evidence>
<feature type="transmembrane region" description="Helical" evidence="6">
    <location>
        <begin position="680"/>
        <end position="701"/>
    </location>
</feature>
<comment type="subcellular location">
    <subcellularLocation>
        <location evidence="1">Membrane</location>
        <topology evidence="1">Multi-pass membrane protein</topology>
    </subcellularLocation>
</comment>
<evidence type="ECO:0000256" key="3">
    <source>
        <dbReference type="ARBA" id="ARBA00022989"/>
    </source>
</evidence>
<feature type="compositionally biased region" description="Low complexity" evidence="5">
    <location>
        <begin position="727"/>
        <end position="754"/>
    </location>
</feature>
<feature type="transmembrane region" description="Helical" evidence="6">
    <location>
        <begin position="553"/>
        <end position="574"/>
    </location>
</feature>
<evidence type="ECO:0000259" key="8">
    <source>
        <dbReference type="PROSITE" id="PS50261"/>
    </source>
</evidence>
<evidence type="ECO:0000256" key="4">
    <source>
        <dbReference type="ARBA" id="ARBA00023136"/>
    </source>
</evidence>
<evidence type="ECO:0000256" key="6">
    <source>
        <dbReference type="SAM" id="Phobius"/>
    </source>
</evidence>
<dbReference type="GO" id="GO:0004930">
    <property type="term" value="F:G protein-coupled receptor activity"/>
    <property type="evidence" value="ECO:0007669"/>
    <property type="project" value="InterPro"/>
</dbReference>
<dbReference type="GO" id="GO:0016020">
    <property type="term" value="C:membrane"/>
    <property type="evidence" value="ECO:0007669"/>
    <property type="project" value="UniProtKB-SubCell"/>
</dbReference>
<dbReference type="InterPro" id="IPR053231">
    <property type="entry name" value="GPCR_LN-TM7"/>
</dbReference>
<evidence type="ECO:0000256" key="2">
    <source>
        <dbReference type="ARBA" id="ARBA00022692"/>
    </source>
</evidence>
<name>A0A1E1XNT8_AMBSC</name>
<proteinExistence type="evidence at transcript level"/>
<reference evidence="9" key="2">
    <citation type="journal article" date="2017" name="Front. Cell. Infect. Microbiol.">
        <title>Analysis of the Salivary Gland Transcriptome of Unfed and Partially Fed Amblyomma sculptum Ticks and Descriptive Proteome of the Saliva.</title>
        <authorList>
            <person name="Esteves E."/>
            <person name="Maruyama S.R."/>
            <person name="Kawahara R."/>
            <person name="Fujita A."/>
            <person name="Martins L.A."/>
            <person name="Righi A.A."/>
            <person name="Costa F.B."/>
            <person name="Palmisano G."/>
            <person name="Labruna M.B."/>
            <person name="Sa-Nunes A."/>
            <person name="Ribeiro J.M.C."/>
            <person name="Fogaca A.C."/>
        </authorList>
    </citation>
    <scope>NUCLEOTIDE SEQUENCE</scope>
</reference>
<organism evidence="9">
    <name type="scientific">Amblyomma sculptum</name>
    <name type="common">Tick</name>
    <dbReference type="NCBI Taxonomy" id="1581419"/>
    <lineage>
        <taxon>Eukaryota</taxon>
        <taxon>Metazoa</taxon>
        <taxon>Ecdysozoa</taxon>
        <taxon>Arthropoda</taxon>
        <taxon>Chelicerata</taxon>
        <taxon>Arachnida</taxon>
        <taxon>Acari</taxon>
        <taxon>Parasitiformes</taxon>
        <taxon>Ixodida</taxon>
        <taxon>Ixodoidea</taxon>
        <taxon>Ixodidae</taxon>
        <taxon>Amblyomminae</taxon>
        <taxon>Amblyomma</taxon>
    </lineage>
</organism>
<dbReference type="InterPro" id="IPR017981">
    <property type="entry name" value="GPCR_2-like_7TM"/>
</dbReference>
<protein>
    <submittedName>
        <fullName evidence="9">Putative class b secretin-like g-protein coupled receptor gprmth5</fullName>
    </submittedName>
</protein>
<reference evidence="9" key="1">
    <citation type="submission" date="2016-09" db="EMBL/GenBank/DDBJ databases">
        <authorList>
            <person name="Capua I."/>
            <person name="De Benedictis P."/>
            <person name="Joannis T."/>
            <person name="Lombin L.H."/>
            <person name="Cattoli G."/>
        </authorList>
    </citation>
    <scope>NUCLEOTIDE SEQUENCE</scope>
</reference>
<feature type="region of interest" description="Disordered" evidence="5">
    <location>
        <begin position="718"/>
        <end position="772"/>
    </location>
</feature>
<feature type="chain" id="PRO_5009116216" evidence="7">
    <location>
        <begin position="35"/>
        <end position="772"/>
    </location>
</feature>
<feature type="transmembrane region" description="Helical" evidence="6">
    <location>
        <begin position="479"/>
        <end position="500"/>
    </location>
</feature>
<feature type="transmembrane region" description="Helical" evidence="6">
    <location>
        <begin position="594"/>
        <end position="618"/>
    </location>
</feature>
<dbReference type="SUPFAM" id="SSF81321">
    <property type="entry name" value="Family A G protein-coupled receptor-like"/>
    <property type="match status" value="1"/>
</dbReference>
<dbReference type="PANTHER" id="PTHR45902:SF3">
    <property type="entry name" value="G-PROTEIN COUPLED RECEPTORS FAMILY 2 PROFILE 2 DOMAIN-CONTAINING PROTEIN"/>
    <property type="match status" value="1"/>
</dbReference>
<evidence type="ECO:0000256" key="5">
    <source>
        <dbReference type="SAM" id="MobiDB-lite"/>
    </source>
</evidence>
<keyword evidence="9" id="KW-0675">Receptor</keyword>
<keyword evidence="2 6" id="KW-0812">Transmembrane</keyword>
<dbReference type="GO" id="GO:0007166">
    <property type="term" value="P:cell surface receptor signaling pathway"/>
    <property type="evidence" value="ECO:0007669"/>
    <property type="project" value="InterPro"/>
</dbReference>
<sequence length="772" mass="84800">MAAVHCSPVELLAAATVRWYVLLLLILHFEAHTAETVDDEASSLAMTPQDLRADRISAGLNHTDCRDSCNVSHGEKPNMCTCRSRQECFQMGDCCADQFLEEVRYPQRACVPAGSNRDLVAIVRCPDEWVPAVEDDDTKARCETEKRGGMKLSYLDDLPVLSRQSGLLYRNVYCASCNGDTRDLRNWELQIDCKPTEASEALKNGIAKDTGYSFQTRKMLLRWESEGIRRKAQCSILIKELQGEIFPQDLKVTACRPKPLVKTCPEGYPDSEILEKCHSYASMVEDTVKMLVYRNLHCAICNGRSAKTLTCHLNAQQGPDTRVFSAAGMSYAVVMDFSNWHSSVLSNAPAKNTCGREEIYDPVMKSCVWSGCPADVCVQREDCRWTRLENSKDVVVQDDGTLLPAPGSDPLKPDRWYRDKTGAVIACMKTPDQEAALRPVGFEDVLSTVLLLISVLCLVLHVVAYALVPKLRTGPSRLLLCLAISVLVAQGSFVAGGLLLQAGSAVCSTCAVVSHGAHLAAFFWMNVMAMDVQSTFRKGVSGSSRAVSAFLKYSAYAWLAPALLVAAASTLQYVKPESPWSPSYGSPFCWINRPLSLVAFFGAPVLILLLANTAFFLLTARSIHQTSKQTKVARNSLKNGCVSSASNEQSRLALYVKLAVVFGLTWVFGFAAALTGLRALWYPFIVLCGLQGAFIFFAFTFKRNVLLMVKERISGTRTASGRRPRVTSATLSTELHSTSSTRSSARASLLSGRAQTPHNDSLKGVQKPLLRR</sequence>
<feature type="transmembrane region" description="Helical" evidence="6">
    <location>
        <begin position="445"/>
        <end position="467"/>
    </location>
</feature>
<dbReference type="InterPro" id="IPR000832">
    <property type="entry name" value="GPCR_2_secretin-like"/>
</dbReference>
<accession>A0A1E1XNT8</accession>
<dbReference type="Gene3D" id="1.20.1070.10">
    <property type="entry name" value="Rhodopsin 7-helix transmembrane proteins"/>
    <property type="match status" value="1"/>
</dbReference>
<keyword evidence="4 6" id="KW-0472">Membrane</keyword>
<evidence type="ECO:0000313" key="9">
    <source>
        <dbReference type="EMBL" id="JAU00926.1"/>
    </source>
</evidence>
<feature type="signal peptide" evidence="7">
    <location>
        <begin position="1"/>
        <end position="34"/>
    </location>
</feature>
<dbReference type="AlphaFoldDB" id="A0A1E1XNT8"/>
<dbReference type="EMBL" id="GFAA01002509">
    <property type="protein sequence ID" value="JAU00926.1"/>
    <property type="molecule type" value="mRNA"/>
</dbReference>
<feature type="transmembrane region" description="Helical" evidence="6">
    <location>
        <begin position="512"/>
        <end position="532"/>
    </location>
</feature>
<evidence type="ECO:0000256" key="1">
    <source>
        <dbReference type="ARBA" id="ARBA00004141"/>
    </source>
</evidence>
<keyword evidence="3 6" id="KW-1133">Transmembrane helix</keyword>
<feature type="non-terminal residue" evidence="9">
    <location>
        <position position="772"/>
    </location>
</feature>
<dbReference type="Pfam" id="PF00002">
    <property type="entry name" value="7tm_2"/>
    <property type="match status" value="1"/>
</dbReference>
<dbReference type="PANTHER" id="PTHR45902">
    <property type="entry name" value="LATROPHILIN RECEPTOR-LIKE PROTEIN A"/>
    <property type="match status" value="1"/>
</dbReference>
<feature type="domain" description="G-protein coupled receptors family 2 profile 2" evidence="8">
    <location>
        <begin position="443"/>
        <end position="703"/>
    </location>
</feature>
<dbReference type="CDD" id="cd15039">
    <property type="entry name" value="7tmB3_Methuselah-like"/>
    <property type="match status" value="1"/>
</dbReference>
<dbReference type="PROSITE" id="PS50261">
    <property type="entry name" value="G_PROTEIN_RECEP_F2_4"/>
    <property type="match status" value="1"/>
</dbReference>